<dbReference type="EMBL" id="ACEO02000007">
    <property type="protein sequence ID" value="EFC51978.1"/>
    <property type="molecule type" value="Genomic_DNA"/>
</dbReference>
<reference evidence="1 2" key="1">
    <citation type="submission" date="2010-01" db="EMBL/GenBank/DDBJ databases">
        <authorList>
            <person name="Weinstock G."/>
            <person name="Sodergren E."/>
            <person name="Clifton S."/>
            <person name="Fulton L."/>
            <person name="Fulton B."/>
            <person name="Courtney L."/>
            <person name="Fronick C."/>
            <person name="Harrison M."/>
            <person name="Strong C."/>
            <person name="Farmer C."/>
            <person name="Delahaunty K."/>
            <person name="Markovic C."/>
            <person name="Hall O."/>
            <person name="Minx P."/>
            <person name="Tomlinson C."/>
            <person name="Mitreva M."/>
            <person name="Nelson J."/>
            <person name="Hou S."/>
            <person name="Wollam A."/>
            <person name="Pepin K.H."/>
            <person name="Johnson M."/>
            <person name="Bhonagiri V."/>
            <person name="Nash W.E."/>
            <person name="Warren W."/>
            <person name="Chinwalla A."/>
            <person name="Mardis E.R."/>
            <person name="Wilson R.K."/>
        </authorList>
    </citation>
    <scope>NUCLEOTIDE SEQUENCE [LARGE SCALE GENOMIC DNA]</scope>
    <source>
        <strain evidence="1 2">NJ9703</strain>
    </source>
</reference>
<sequence length="41" mass="4816">MNVVGRSLGRLNFKRSDYNDMVCRSIIVLVFRRPLYSVVLK</sequence>
<comment type="caution">
    <text evidence="1">The sequence shown here is derived from an EMBL/GenBank/DDBJ whole genome shotgun (WGS) entry which is preliminary data.</text>
</comment>
<evidence type="ECO:0000313" key="2">
    <source>
        <dbReference type="Proteomes" id="UP000004621"/>
    </source>
</evidence>
<name>A0A9W5IQY2_NEISU</name>
<dbReference type="AlphaFoldDB" id="A0A9W5IQY2"/>
<accession>A0A9W5IQY2</accession>
<evidence type="ECO:0000313" key="1">
    <source>
        <dbReference type="EMBL" id="EFC51978.1"/>
    </source>
</evidence>
<gene>
    <name evidence="1" type="ORF">NEISUBOT_04686</name>
</gene>
<protein>
    <submittedName>
        <fullName evidence="1">Uncharacterized protein</fullName>
    </submittedName>
</protein>
<proteinExistence type="predicted"/>
<dbReference type="Proteomes" id="UP000004621">
    <property type="component" value="Unassembled WGS sequence"/>
</dbReference>
<organism evidence="1 2">
    <name type="scientific">Neisseria subflava NJ9703</name>
    <dbReference type="NCBI Taxonomy" id="546268"/>
    <lineage>
        <taxon>Bacteria</taxon>
        <taxon>Pseudomonadati</taxon>
        <taxon>Pseudomonadota</taxon>
        <taxon>Betaproteobacteria</taxon>
        <taxon>Neisseriales</taxon>
        <taxon>Neisseriaceae</taxon>
        <taxon>Neisseria</taxon>
    </lineage>
</organism>